<comment type="caution">
    <text evidence="1">The sequence shown here is derived from an EMBL/GenBank/DDBJ whole genome shotgun (WGS) entry which is preliminary data.</text>
</comment>
<evidence type="ECO:0000313" key="2">
    <source>
        <dbReference type="Proteomes" id="UP000030408"/>
    </source>
</evidence>
<dbReference type="OrthoDB" id="2351239at2"/>
<dbReference type="RefSeq" id="WP_036201758.1">
    <property type="nucleotide sequence ID" value="NZ_AVCY01000002.1"/>
</dbReference>
<evidence type="ECO:0000313" key="1">
    <source>
        <dbReference type="EMBL" id="KGR74478.1"/>
    </source>
</evidence>
<organism evidence="1 2">
    <name type="scientific">Ureibacillus sinduriensis BLB-1 = JCM 15800</name>
    <dbReference type="NCBI Taxonomy" id="1384057"/>
    <lineage>
        <taxon>Bacteria</taxon>
        <taxon>Bacillati</taxon>
        <taxon>Bacillota</taxon>
        <taxon>Bacilli</taxon>
        <taxon>Bacillales</taxon>
        <taxon>Caryophanaceae</taxon>
        <taxon>Ureibacillus</taxon>
    </lineage>
</organism>
<dbReference type="InterPro" id="IPR009776">
    <property type="entry name" value="Spore_0_M"/>
</dbReference>
<accession>A0A0A3HVY5</accession>
<dbReference type="PANTHER" id="PTHR40053:SF1">
    <property type="entry name" value="SPORULATION-CONTROL PROTEIN SPO0M"/>
    <property type="match status" value="1"/>
</dbReference>
<dbReference type="Proteomes" id="UP000030408">
    <property type="component" value="Unassembled WGS sequence"/>
</dbReference>
<reference evidence="1 2" key="1">
    <citation type="submission" date="2014-02" db="EMBL/GenBank/DDBJ databases">
        <title>Draft genome sequence of Lysinibacillus sinduriensis JCM 15800.</title>
        <authorList>
            <person name="Zhang F."/>
            <person name="Wang G."/>
            <person name="Zhang L."/>
        </authorList>
    </citation>
    <scope>NUCLEOTIDE SEQUENCE [LARGE SCALE GENOMIC DNA]</scope>
    <source>
        <strain evidence="1 2">JCM 15800</strain>
    </source>
</reference>
<dbReference type="Pfam" id="PF07070">
    <property type="entry name" value="Spo0M"/>
    <property type="match status" value="1"/>
</dbReference>
<dbReference type="STRING" id="1384057.CD33_15380"/>
<dbReference type="AlphaFoldDB" id="A0A0A3HVY5"/>
<proteinExistence type="predicted"/>
<name>A0A0A3HVY5_9BACL</name>
<sequence length="256" mass="28844">MAFFKKLGASIGIGSAKVDTKLGNSSYEAGDQIKGEVEIYGGNVEQQINAIYLTLYTTYIKEVDDNKYTANAPIQKFKVSDPFIINADETKKIPFSFTIPFDVPITAGRTKVWVATELDIQSGVDSEDKDYIDIRPSKFASRVLDVVQQLGFRLREVECKQASYKYKGNYPFIQEFEFVPTSGTFRGRLDELEIVFLSQTQSQVEILMQVDRKARGLGGFLAEALDADETHVRMTVTQQDLLTLGEQLRQVISRYS</sequence>
<dbReference type="PANTHER" id="PTHR40053">
    <property type="entry name" value="SPORULATION-CONTROL PROTEIN SPO0M"/>
    <property type="match status" value="1"/>
</dbReference>
<dbReference type="eggNOG" id="COG4326">
    <property type="taxonomic scope" value="Bacteria"/>
</dbReference>
<keyword evidence="2" id="KW-1185">Reference proteome</keyword>
<dbReference type="EMBL" id="JPVO01000054">
    <property type="protein sequence ID" value="KGR74478.1"/>
    <property type="molecule type" value="Genomic_DNA"/>
</dbReference>
<protein>
    <submittedName>
        <fullName evidence="1">Sporulation protein SpoOM</fullName>
    </submittedName>
</protein>
<gene>
    <name evidence="1" type="ORF">CD33_15380</name>
</gene>